<accession>A0ABW1X2G4</accession>
<feature type="region of interest" description="Disordered" evidence="6">
    <location>
        <begin position="20"/>
        <end position="64"/>
    </location>
</feature>
<feature type="chain" id="PRO_5046714417" description="beta-N-acetylhexosaminidase" evidence="7">
    <location>
        <begin position="22"/>
        <end position="409"/>
    </location>
</feature>
<name>A0ABW1X2G4_9ACTN</name>
<dbReference type="GO" id="GO:0016787">
    <property type="term" value="F:hydrolase activity"/>
    <property type="evidence" value="ECO:0007669"/>
    <property type="project" value="UniProtKB-KW"/>
</dbReference>
<comment type="similarity">
    <text evidence="2">Belongs to the glycosyl hydrolase 3 family.</text>
</comment>
<dbReference type="InterPro" id="IPR050226">
    <property type="entry name" value="NagZ_Beta-hexosaminidase"/>
</dbReference>
<keyword evidence="4 9" id="KW-0378">Hydrolase</keyword>
<dbReference type="SUPFAM" id="SSF51445">
    <property type="entry name" value="(Trans)glycosidases"/>
    <property type="match status" value="1"/>
</dbReference>
<dbReference type="EC" id="3.2.1.52" evidence="3"/>
<dbReference type="InterPro" id="IPR017853">
    <property type="entry name" value="GH"/>
</dbReference>
<evidence type="ECO:0000313" key="10">
    <source>
        <dbReference type="Proteomes" id="UP001596266"/>
    </source>
</evidence>
<comment type="caution">
    <text evidence="9">The sequence shown here is derived from an EMBL/GenBank/DDBJ whole genome shotgun (WGS) entry which is preliminary data.</text>
</comment>
<dbReference type="RefSeq" id="WP_343884971.1">
    <property type="nucleotide sequence ID" value="NZ_BAAAKI010000004.1"/>
</dbReference>
<evidence type="ECO:0000256" key="1">
    <source>
        <dbReference type="ARBA" id="ARBA00001231"/>
    </source>
</evidence>
<evidence type="ECO:0000256" key="3">
    <source>
        <dbReference type="ARBA" id="ARBA00012663"/>
    </source>
</evidence>
<feature type="signal peptide" evidence="7">
    <location>
        <begin position="1"/>
        <end position="21"/>
    </location>
</feature>
<evidence type="ECO:0000259" key="8">
    <source>
        <dbReference type="Pfam" id="PF00933"/>
    </source>
</evidence>
<comment type="catalytic activity">
    <reaction evidence="1">
        <text>Hydrolysis of terminal non-reducing N-acetyl-D-hexosamine residues in N-acetyl-beta-D-hexosaminides.</text>
        <dbReference type="EC" id="3.2.1.52"/>
    </reaction>
</comment>
<dbReference type="PROSITE" id="PS00775">
    <property type="entry name" value="GLYCOSYL_HYDROL_F3"/>
    <property type="match status" value="1"/>
</dbReference>
<evidence type="ECO:0000256" key="2">
    <source>
        <dbReference type="ARBA" id="ARBA00005336"/>
    </source>
</evidence>
<feature type="domain" description="Glycoside hydrolase family 3 N-terminal" evidence="8">
    <location>
        <begin position="80"/>
        <end position="398"/>
    </location>
</feature>
<dbReference type="InterPro" id="IPR001764">
    <property type="entry name" value="Glyco_hydro_3_N"/>
</dbReference>
<dbReference type="Proteomes" id="UP001596266">
    <property type="component" value="Unassembled WGS sequence"/>
</dbReference>
<evidence type="ECO:0000313" key="9">
    <source>
        <dbReference type="EMBL" id="MFC6396392.1"/>
    </source>
</evidence>
<dbReference type="Gene3D" id="3.20.20.300">
    <property type="entry name" value="Glycoside hydrolase, family 3, N-terminal domain"/>
    <property type="match status" value="1"/>
</dbReference>
<evidence type="ECO:0000256" key="5">
    <source>
        <dbReference type="ARBA" id="ARBA00023295"/>
    </source>
</evidence>
<dbReference type="Pfam" id="PF00933">
    <property type="entry name" value="Glyco_hydro_3"/>
    <property type="match status" value="1"/>
</dbReference>
<proteinExistence type="inferred from homology"/>
<keyword evidence="7" id="KW-0732">Signal</keyword>
<evidence type="ECO:0000256" key="4">
    <source>
        <dbReference type="ARBA" id="ARBA00022801"/>
    </source>
</evidence>
<dbReference type="PANTHER" id="PTHR30480">
    <property type="entry name" value="BETA-HEXOSAMINIDASE-RELATED"/>
    <property type="match status" value="1"/>
</dbReference>
<protein>
    <recommendedName>
        <fullName evidence="3">beta-N-acetylhexosaminidase</fullName>
        <ecNumber evidence="3">3.2.1.52</ecNumber>
    </recommendedName>
</protein>
<organism evidence="9 10">
    <name type="scientific">Luteococcus sanguinis</name>
    <dbReference type="NCBI Taxonomy" id="174038"/>
    <lineage>
        <taxon>Bacteria</taxon>
        <taxon>Bacillati</taxon>
        <taxon>Actinomycetota</taxon>
        <taxon>Actinomycetes</taxon>
        <taxon>Propionibacteriales</taxon>
        <taxon>Propionibacteriaceae</taxon>
        <taxon>Luteococcus</taxon>
    </lineage>
</organism>
<evidence type="ECO:0000256" key="6">
    <source>
        <dbReference type="SAM" id="MobiDB-lite"/>
    </source>
</evidence>
<sequence>MTRRVLAAVLMVPALALSACGGTGSSSTSADATTSAASSALESPGSGNAASGPTSAAGSASVTGASSPSCRSLAEGLDITQKVGQLFMVATTGATFDPDLRQVVEEFGIGSVLYLGQPPRGVGQVASMSARIQTAAGAVPIMVAVDQEGGQVQRLTGTGFDDIPSAAAQSELSPSDLTAKWTTWGKQLHTAGVRYDLAPVADLVPADKTSSNAPIGQLSRGYGSDEQTVATNLGAVIEGLHEAGIVTSAKHFPGIGRVEQNTDFAAATDSVTTGDDVATFAAAIAAGTDSIMVGSVKYDKIDPGVHAVFSRKIVTELLRDKLGWQGVVISDDIGAAEAVSDVPAAERGLRFIEAGGDIVINADAATMDDMVEAMLAKAQRDQAFAATLDDHVERVLELKSKAGLLECSR</sequence>
<keyword evidence="10" id="KW-1185">Reference proteome</keyword>
<dbReference type="PANTHER" id="PTHR30480:SF13">
    <property type="entry name" value="BETA-HEXOSAMINIDASE"/>
    <property type="match status" value="1"/>
</dbReference>
<dbReference type="InterPro" id="IPR019800">
    <property type="entry name" value="Glyco_hydro_3_AS"/>
</dbReference>
<keyword evidence="5" id="KW-0326">Glycosidase</keyword>
<evidence type="ECO:0000256" key="7">
    <source>
        <dbReference type="SAM" id="SignalP"/>
    </source>
</evidence>
<dbReference type="PROSITE" id="PS51257">
    <property type="entry name" value="PROKAR_LIPOPROTEIN"/>
    <property type="match status" value="1"/>
</dbReference>
<reference evidence="10" key="1">
    <citation type="journal article" date="2019" name="Int. J. Syst. Evol. Microbiol.">
        <title>The Global Catalogue of Microorganisms (GCM) 10K type strain sequencing project: providing services to taxonomists for standard genome sequencing and annotation.</title>
        <authorList>
            <consortium name="The Broad Institute Genomics Platform"/>
            <consortium name="The Broad Institute Genome Sequencing Center for Infectious Disease"/>
            <person name="Wu L."/>
            <person name="Ma J."/>
        </authorList>
    </citation>
    <scope>NUCLEOTIDE SEQUENCE [LARGE SCALE GENOMIC DNA]</scope>
    <source>
        <strain evidence="10">CGMCC 1.15277</strain>
    </source>
</reference>
<gene>
    <name evidence="9" type="ORF">ACFP57_05240</name>
</gene>
<dbReference type="EMBL" id="JBHSUA010000009">
    <property type="protein sequence ID" value="MFC6396392.1"/>
    <property type="molecule type" value="Genomic_DNA"/>
</dbReference>
<dbReference type="InterPro" id="IPR036962">
    <property type="entry name" value="Glyco_hydro_3_N_sf"/>
</dbReference>